<feature type="transmembrane region" description="Helical" evidence="1">
    <location>
        <begin position="59"/>
        <end position="86"/>
    </location>
</feature>
<protein>
    <recommendedName>
        <fullName evidence="1">NADH-quinone oxidoreductase subunit J</fullName>
        <ecNumber evidence="1">7.1.1.-</ecNumber>
    </recommendedName>
</protein>
<dbReference type="PANTHER" id="PTHR33269">
    <property type="entry name" value="NADH-UBIQUINONE OXIDOREDUCTASE CHAIN 6"/>
    <property type="match status" value="1"/>
</dbReference>
<dbReference type="STRING" id="883161.HMPREF9306_02000"/>
<dbReference type="OrthoDB" id="13239at2"/>
<comment type="catalytic activity">
    <reaction evidence="1">
        <text>a quinone + NADH + 5 H(+)(in) = a quinol + NAD(+) + 4 H(+)(out)</text>
        <dbReference type="Rhea" id="RHEA:57888"/>
        <dbReference type="ChEBI" id="CHEBI:15378"/>
        <dbReference type="ChEBI" id="CHEBI:24646"/>
        <dbReference type="ChEBI" id="CHEBI:57540"/>
        <dbReference type="ChEBI" id="CHEBI:57945"/>
        <dbReference type="ChEBI" id="CHEBI:132124"/>
    </reaction>
</comment>
<keyword evidence="1" id="KW-1003">Cell membrane</keyword>
<dbReference type="Proteomes" id="UP000014417">
    <property type="component" value="Unassembled WGS sequence"/>
</dbReference>
<dbReference type="NCBIfam" id="NF005165">
    <property type="entry name" value="PRK06638.1-5"/>
    <property type="match status" value="1"/>
</dbReference>
<keyword evidence="4" id="KW-1185">Reference proteome</keyword>
<sequence length="295" mass="31566">MIALVTGQQVAFWIFAPLAIALALGMAFSRKPVHSALSLAGMMVCLGCLYASLDAPFLFVAQIIVYTGAVMMLFVFTMMVIGIDSLDSLVETLKSQRLLAFIGAFGFLIMVGSALINGIVHTNPDGLTTANAAEGGNVQGLAHLVFTDYVFAFEATGALLITAALAAMILTHGERLTKPERQRQRADRKIREFETEGKHPGSRPGPGSYARHDSIAYPGLTPDGKIAEKSVSPTLKVRGSAIVEAEGLSTPHLAAGREIAQAWDELDGTDVAKDYFDAALERPETPAIESEEDER</sequence>
<proteinExistence type="inferred from homology"/>
<evidence type="ECO:0000313" key="4">
    <source>
        <dbReference type="Proteomes" id="UP000014417"/>
    </source>
</evidence>
<comment type="subcellular location">
    <subcellularLocation>
        <location evidence="1">Cell membrane</location>
        <topology evidence="1">Multi-pass membrane protein</topology>
    </subcellularLocation>
</comment>
<name>S2WXD0_9ACTN</name>
<dbReference type="EC" id="7.1.1.-" evidence="1"/>
<dbReference type="GO" id="GO:0005886">
    <property type="term" value="C:plasma membrane"/>
    <property type="evidence" value="ECO:0007669"/>
    <property type="project" value="UniProtKB-SubCell"/>
</dbReference>
<dbReference type="InterPro" id="IPR042106">
    <property type="entry name" value="Nuo/plastoQ_OxRdtase_6_NuoJ"/>
</dbReference>
<accession>S2WXD0</accession>
<dbReference type="Pfam" id="PF00499">
    <property type="entry name" value="Oxidored_q3"/>
    <property type="match status" value="1"/>
</dbReference>
<keyword evidence="1" id="KW-0520">NAD</keyword>
<evidence type="ECO:0000313" key="3">
    <source>
        <dbReference type="EMBL" id="EPD32429.1"/>
    </source>
</evidence>
<reference evidence="3 4" key="1">
    <citation type="submission" date="2013-04" db="EMBL/GenBank/DDBJ databases">
        <title>The Genome Sequence of Propionimicrobium lymphophilum ACS-093-V-SCH5.</title>
        <authorList>
            <consortium name="The Broad Institute Genomics Platform"/>
            <person name="Earl A."/>
            <person name="Ward D."/>
            <person name="Feldgarden M."/>
            <person name="Gevers D."/>
            <person name="Saerens B."/>
            <person name="Vaneechoutte M."/>
            <person name="Walker B."/>
            <person name="Young S."/>
            <person name="Zeng Q."/>
            <person name="Gargeya S."/>
            <person name="Fitzgerald M."/>
            <person name="Haas B."/>
            <person name="Abouelleil A."/>
            <person name="Allen A.W."/>
            <person name="Alvarado L."/>
            <person name="Arachchi H.M."/>
            <person name="Berlin A.M."/>
            <person name="Chapman S.B."/>
            <person name="Gainer-Dewar J."/>
            <person name="Goldberg J."/>
            <person name="Griggs A."/>
            <person name="Gujja S."/>
            <person name="Hansen M."/>
            <person name="Howarth C."/>
            <person name="Imamovic A."/>
            <person name="Ireland A."/>
            <person name="Larimer J."/>
            <person name="McCowan C."/>
            <person name="Murphy C."/>
            <person name="Pearson M."/>
            <person name="Poon T.W."/>
            <person name="Priest M."/>
            <person name="Roberts A."/>
            <person name="Saif S."/>
            <person name="Shea T."/>
            <person name="Sisk P."/>
            <person name="Sykes S."/>
            <person name="Wortman J."/>
            <person name="Nusbaum C."/>
            <person name="Birren B."/>
        </authorList>
    </citation>
    <scope>NUCLEOTIDE SEQUENCE [LARGE SCALE GENOMIC DNA]</scope>
    <source>
        <strain evidence="3 4">ACS-093-V-SCH5</strain>
    </source>
</reference>
<evidence type="ECO:0000256" key="1">
    <source>
        <dbReference type="RuleBase" id="RU004429"/>
    </source>
</evidence>
<keyword evidence="1" id="KW-0812">Transmembrane</keyword>
<feature type="transmembrane region" description="Helical" evidence="1">
    <location>
        <begin position="149"/>
        <end position="171"/>
    </location>
</feature>
<feature type="region of interest" description="Disordered" evidence="2">
    <location>
        <begin position="178"/>
        <end position="225"/>
    </location>
</feature>
<comment type="function">
    <text evidence="1">NDH-1 shuttles electrons from NADH, via FMN and iron-sulfur (Fe-S) centers, to quinones in the respiratory chain. Couples the redox reaction to proton translocation (for every two electrons transferred, four hydrogen ions are translocated across the cytoplasmic membrane), and thus conserves the redox energy in a proton gradient.</text>
</comment>
<dbReference type="GO" id="GO:0048038">
    <property type="term" value="F:quinone binding"/>
    <property type="evidence" value="ECO:0007669"/>
    <property type="project" value="UniProtKB-UniRule"/>
</dbReference>
<organism evidence="3 4">
    <name type="scientific">Propionimicrobium lymphophilum ACS-093-V-SCH5</name>
    <dbReference type="NCBI Taxonomy" id="883161"/>
    <lineage>
        <taxon>Bacteria</taxon>
        <taxon>Bacillati</taxon>
        <taxon>Actinomycetota</taxon>
        <taxon>Actinomycetes</taxon>
        <taxon>Propionibacteriales</taxon>
        <taxon>Propionibacteriaceae</taxon>
        <taxon>Propionimicrobium</taxon>
    </lineage>
</organism>
<dbReference type="PATRIC" id="fig|883161.3.peg.1988"/>
<dbReference type="HOGENOM" id="CLU_067307_1_0_11"/>
<dbReference type="RefSeq" id="WP_016456804.1">
    <property type="nucleotide sequence ID" value="NZ_KE150269.1"/>
</dbReference>
<comment type="similarity">
    <text evidence="1">Belongs to the complex I subunit 6 family.</text>
</comment>
<evidence type="ECO:0000256" key="2">
    <source>
        <dbReference type="SAM" id="MobiDB-lite"/>
    </source>
</evidence>
<dbReference type="PANTHER" id="PTHR33269:SF19">
    <property type="entry name" value="NADH-QUINONE OXIDOREDUCTASE SUBUNIT J"/>
    <property type="match status" value="1"/>
</dbReference>
<dbReference type="GO" id="GO:0008137">
    <property type="term" value="F:NADH dehydrogenase (ubiquinone) activity"/>
    <property type="evidence" value="ECO:0007669"/>
    <property type="project" value="UniProtKB-UniRule"/>
</dbReference>
<dbReference type="EMBL" id="AGZR01000009">
    <property type="protein sequence ID" value="EPD32429.1"/>
    <property type="molecule type" value="Genomic_DNA"/>
</dbReference>
<feature type="transmembrane region" description="Helical" evidence="1">
    <location>
        <begin position="36"/>
        <end position="53"/>
    </location>
</feature>
<keyword evidence="1" id="KW-0472">Membrane</keyword>
<keyword evidence="1" id="KW-1133">Transmembrane helix</keyword>
<dbReference type="Gene3D" id="1.20.120.1200">
    <property type="entry name" value="NADH-ubiquinone/plastoquinone oxidoreductase chain 6, subunit NuoJ"/>
    <property type="match status" value="1"/>
</dbReference>
<comment type="caution">
    <text evidence="3">The sequence shown here is derived from an EMBL/GenBank/DDBJ whole genome shotgun (WGS) entry which is preliminary data.</text>
</comment>
<keyword evidence="1" id="KW-0874">Quinone</keyword>
<dbReference type="InterPro" id="IPR001457">
    <property type="entry name" value="NADH_UbQ/plastoQ_OxRdtase_su6"/>
</dbReference>
<feature type="transmembrane region" description="Helical" evidence="1">
    <location>
        <begin position="12"/>
        <end position="29"/>
    </location>
</feature>
<feature type="transmembrane region" description="Helical" evidence="1">
    <location>
        <begin position="98"/>
        <end position="120"/>
    </location>
</feature>
<feature type="compositionally biased region" description="Basic and acidic residues" evidence="2">
    <location>
        <begin position="178"/>
        <end position="199"/>
    </location>
</feature>
<gene>
    <name evidence="3" type="ORF">HMPREF9306_02000</name>
</gene>
<dbReference type="AlphaFoldDB" id="S2WXD0"/>